<proteinExistence type="predicted"/>
<protein>
    <submittedName>
        <fullName evidence="2">Portal protein</fullName>
    </submittedName>
</protein>
<name>A0A1E8EWY4_9CLOT</name>
<feature type="region of interest" description="Disordered" evidence="1">
    <location>
        <begin position="453"/>
        <end position="475"/>
    </location>
</feature>
<evidence type="ECO:0000313" key="2">
    <source>
        <dbReference type="EMBL" id="OFI05264.1"/>
    </source>
</evidence>
<dbReference type="AlphaFoldDB" id="A0A1E8EWY4"/>
<feature type="compositionally biased region" description="Basic and acidic residues" evidence="1">
    <location>
        <begin position="462"/>
        <end position="475"/>
    </location>
</feature>
<comment type="caution">
    <text evidence="2">The sequence shown here is derived from an EMBL/GenBank/DDBJ whole genome shotgun (WGS) entry which is preliminary data.</text>
</comment>
<dbReference type="InterPro" id="IPR021145">
    <property type="entry name" value="Portal_protein_SPP1_Gp6-like"/>
</dbReference>
<dbReference type="STRING" id="1121290.CLAOCE_18820"/>
<sequence>MNRHVVKLNFVNTNFDRWVKDFTLKKKGMINHMNINEYIEKNYNGKNDWFSQEVEKGYHLQRISNVVNYKNYLGGQHKVLQREDIKYKEQEYITRKIVIQEAKTILNFHSTYLLGKPVSLVGSENMVKEIEKIYRRGEYNDIDYRILDKMSKFGDAYEYIYVDNKVIKSKIIDSAYGYPVYSESGNYIAFIEHWITNNIYYYNVYYTDRVQEWNNEGGELQLINEYKNITGLPIHYHSLSDEDDNFGVSILKDIRPILDEIEDLLSKMGDSIYTLSLNPLLTTIGQEIEGTISADACGYNISLEAGSDMKYVSANMDYSTIKLYLDTLAQKLNIVAHMPSIVSGNTNVANVSEVSLKLLYQLADVMAMLSEKCITRGLNKRFNIFKKILELQGIEFQDEDYVSVAFNYSRPMNMSELLDNLRKQFDMNAISKRSIIEKSPLTTDVAQELFRLDEEGSNSSEKVVDTEADNKGDRN</sequence>
<dbReference type="PATRIC" id="fig|1121290.3.peg.1901"/>
<reference evidence="2 3" key="1">
    <citation type="submission" date="2016-06" db="EMBL/GenBank/DDBJ databases">
        <title>Genome sequence of Clostridium acetireducens DSM 10703.</title>
        <authorList>
            <person name="Poehlein A."/>
            <person name="Fluechter S."/>
            <person name="Duerre P."/>
            <person name="Daniel R."/>
        </authorList>
    </citation>
    <scope>NUCLEOTIDE SEQUENCE [LARGE SCALE GENOMIC DNA]</scope>
    <source>
        <strain evidence="2 3">DSM 10703</strain>
    </source>
</reference>
<organism evidence="2 3">
    <name type="scientific">Clostridium acetireducens DSM 10703</name>
    <dbReference type="NCBI Taxonomy" id="1121290"/>
    <lineage>
        <taxon>Bacteria</taxon>
        <taxon>Bacillati</taxon>
        <taxon>Bacillota</taxon>
        <taxon>Clostridia</taxon>
        <taxon>Eubacteriales</taxon>
        <taxon>Clostridiaceae</taxon>
        <taxon>Clostridium</taxon>
    </lineage>
</organism>
<dbReference type="Proteomes" id="UP000175744">
    <property type="component" value="Unassembled WGS sequence"/>
</dbReference>
<keyword evidence="3" id="KW-1185">Reference proteome</keyword>
<gene>
    <name evidence="2" type="ORF">CLOACE_18820</name>
</gene>
<evidence type="ECO:0000313" key="3">
    <source>
        <dbReference type="Proteomes" id="UP000175744"/>
    </source>
</evidence>
<dbReference type="Pfam" id="PF05133">
    <property type="entry name" value="SPP1_portal"/>
    <property type="match status" value="1"/>
</dbReference>
<evidence type="ECO:0000256" key="1">
    <source>
        <dbReference type="SAM" id="MobiDB-lite"/>
    </source>
</evidence>
<accession>A0A1E8EWY4</accession>
<dbReference type="EMBL" id="LZFO01000032">
    <property type="protein sequence ID" value="OFI05264.1"/>
    <property type="molecule type" value="Genomic_DNA"/>
</dbReference>